<reference evidence="2 3" key="1">
    <citation type="submission" date="2019-11" db="EMBL/GenBank/DDBJ databases">
        <authorList>
            <person name="Cheng Q."/>
            <person name="Yang Z."/>
        </authorList>
    </citation>
    <scope>NUCLEOTIDE SEQUENCE [LARGE SCALE GENOMIC DNA]</scope>
    <source>
        <strain evidence="2 3">HX-22-1</strain>
    </source>
</reference>
<sequence length="662" mass="78193">MRLAAIYIEEHEYLFEEPQTINFGGQYFYEFENQDSDILVTKTLNENFIPDFFNLTNLASKVTNLNAIVGQNGAGKSTLLDLIRSEFIGHEYALSKSNSLFLIELEGAEDPIILRNDFDKIFIKTTNKKASLKELKSELPSKPQTIYYSPHYDYKYNPNFDDIDNHDISFDKIVENDLEEMRDKDTNENGWPYSASQELIFKNSLRQITFLSSDLVKTQNIFKDLFQLQEHYEPILHFRGYNDKEKEWNTPYQLRAILKSIADKAEKESSDWHLIRKFEKDKVLNQVEINQYLLKRNVIKCILSLLYRQMERKNSFLQEGFFPYEELKLELELADAYQTLILFAKHSSITPKSTKSEKIFSDGIFEEFLTKIYSAIEKTTDKDSVSNGTLKASTEDAIEILRFQRQFLNELNTYYVKFYSNKDELTVEEREKIEEFINYMPFSRRMSSGENALLNFYSRIYDFLNTNLKEIKYRKLKKHYILLLDEADLTFHLSWKKKYVKALLKTLPFFFNELENNPSIEIIFTTHDPITLSDLPNANVIYIERQDYNSPSNILAFNSKNRPSKTFGANISDLIADSFFIEDSLIGDFAFDKIQETIVWLNNRDNHQNESYYKKIIKTIDEPIIQRKLAEMYDDKTNENFQLEVLNEQIKKLEELKKRIQE</sequence>
<evidence type="ECO:0000313" key="3">
    <source>
        <dbReference type="Proteomes" id="UP000462931"/>
    </source>
</evidence>
<dbReference type="AlphaFoldDB" id="A0A7K0FL81"/>
<feature type="domain" description="Rad50/SbcC-type AAA" evidence="1">
    <location>
        <begin position="64"/>
        <end position="283"/>
    </location>
</feature>
<comment type="caution">
    <text evidence="2">The sequence shown here is derived from an EMBL/GenBank/DDBJ whole genome shotgun (WGS) entry which is preliminary data.</text>
</comment>
<name>A0A7K0FL81_9SPHI</name>
<dbReference type="RefSeq" id="WP_154286643.1">
    <property type="nucleotide sequence ID" value="NZ_WKJI01000001.1"/>
</dbReference>
<dbReference type="InterPro" id="IPR027417">
    <property type="entry name" value="P-loop_NTPase"/>
</dbReference>
<dbReference type="PANTHER" id="PTHR32182:SF23">
    <property type="entry name" value="ATP BINDING PROTEIN"/>
    <property type="match status" value="1"/>
</dbReference>
<protein>
    <recommendedName>
        <fullName evidence="1">Rad50/SbcC-type AAA domain-containing protein</fullName>
    </recommendedName>
</protein>
<dbReference type="Proteomes" id="UP000462931">
    <property type="component" value="Unassembled WGS sequence"/>
</dbReference>
<dbReference type="SUPFAM" id="SSF52540">
    <property type="entry name" value="P-loop containing nucleoside triphosphate hydrolases"/>
    <property type="match status" value="1"/>
</dbReference>
<dbReference type="InterPro" id="IPR038729">
    <property type="entry name" value="Rad50/SbcC_AAA"/>
</dbReference>
<gene>
    <name evidence="2" type="ORF">GJJ64_05110</name>
</gene>
<dbReference type="GO" id="GO:0005524">
    <property type="term" value="F:ATP binding"/>
    <property type="evidence" value="ECO:0007669"/>
    <property type="project" value="InterPro"/>
</dbReference>
<dbReference type="GO" id="GO:0000731">
    <property type="term" value="P:DNA synthesis involved in DNA repair"/>
    <property type="evidence" value="ECO:0007669"/>
    <property type="project" value="TreeGrafter"/>
</dbReference>
<accession>A0A7K0FL81</accession>
<dbReference type="Gene3D" id="3.40.50.300">
    <property type="entry name" value="P-loop containing nucleotide triphosphate hydrolases"/>
    <property type="match status" value="2"/>
</dbReference>
<proteinExistence type="predicted"/>
<dbReference type="Pfam" id="PF13476">
    <property type="entry name" value="AAA_23"/>
    <property type="match status" value="1"/>
</dbReference>
<dbReference type="PANTHER" id="PTHR32182">
    <property type="entry name" value="DNA REPLICATION AND REPAIR PROTEIN RECF"/>
    <property type="match status" value="1"/>
</dbReference>
<dbReference type="EMBL" id="WKJI01000001">
    <property type="protein sequence ID" value="MRX46562.1"/>
    <property type="molecule type" value="Genomic_DNA"/>
</dbReference>
<dbReference type="GO" id="GO:0006302">
    <property type="term" value="P:double-strand break repair"/>
    <property type="evidence" value="ECO:0007669"/>
    <property type="project" value="TreeGrafter"/>
</dbReference>
<keyword evidence="3" id="KW-1185">Reference proteome</keyword>
<dbReference type="CDD" id="cd00267">
    <property type="entry name" value="ABC_ATPase"/>
    <property type="match status" value="1"/>
</dbReference>
<dbReference type="GO" id="GO:0016887">
    <property type="term" value="F:ATP hydrolysis activity"/>
    <property type="evidence" value="ECO:0007669"/>
    <property type="project" value="InterPro"/>
</dbReference>
<organism evidence="2 3">
    <name type="scientific">Pedobacter puniceum</name>
    <dbReference type="NCBI Taxonomy" id="2666136"/>
    <lineage>
        <taxon>Bacteria</taxon>
        <taxon>Pseudomonadati</taxon>
        <taxon>Bacteroidota</taxon>
        <taxon>Sphingobacteriia</taxon>
        <taxon>Sphingobacteriales</taxon>
        <taxon>Sphingobacteriaceae</taxon>
        <taxon>Pedobacter</taxon>
    </lineage>
</organism>
<evidence type="ECO:0000259" key="1">
    <source>
        <dbReference type="Pfam" id="PF13476"/>
    </source>
</evidence>
<evidence type="ECO:0000313" key="2">
    <source>
        <dbReference type="EMBL" id="MRX46562.1"/>
    </source>
</evidence>